<comment type="cofactor">
    <cofactor evidence="1">
        <name>Mg(2+)</name>
        <dbReference type="ChEBI" id="CHEBI:18420"/>
    </cofactor>
    <text evidence="1">Binds 2 magnesium ions per subunit.</text>
</comment>
<keyword evidence="3" id="KW-0378">Hydrolase</keyword>
<dbReference type="RefSeq" id="WP_115852105.1">
    <property type="nucleotide sequence ID" value="NZ_QTUC01000001.1"/>
</dbReference>
<dbReference type="Proteomes" id="UP000256485">
    <property type="component" value="Unassembled WGS sequence"/>
</dbReference>
<evidence type="ECO:0000313" key="3">
    <source>
        <dbReference type="EMBL" id="REF37471.1"/>
    </source>
</evidence>
<dbReference type="InterPro" id="IPR005502">
    <property type="entry name" value="Ribosyl_crysJ1"/>
</dbReference>
<comment type="caution">
    <text evidence="3">The sequence shown here is derived from an EMBL/GenBank/DDBJ whole genome shotgun (WGS) entry which is preliminary data.</text>
</comment>
<dbReference type="Gene3D" id="1.10.4080.10">
    <property type="entry name" value="ADP-ribosylation/Crystallin J1"/>
    <property type="match status" value="1"/>
</dbReference>
<name>A0A3D9VJF5_THECX</name>
<accession>A0A3D9VJF5</accession>
<feature type="binding site" evidence="1">
    <location>
        <position position="378"/>
    </location>
    <ligand>
        <name>Mg(2+)</name>
        <dbReference type="ChEBI" id="CHEBI:18420"/>
        <label>1</label>
    </ligand>
</feature>
<protein>
    <submittedName>
        <fullName evidence="3">ADP-ribosylglycohydrolase</fullName>
    </submittedName>
</protein>
<reference evidence="3 4" key="1">
    <citation type="submission" date="2018-08" db="EMBL/GenBank/DDBJ databases">
        <title>Sequencing the genomes of 1000 actinobacteria strains.</title>
        <authorList>
            <person name="Klenk H.-P."/>
        </authorList>
    </citation>
    <scope>NUCLEOTIDE SEQUENCE [LARGE SCALE GENOMIC DNA]</scope>
    <source>
        <strain evidence="3 4">DSM 22891</strain>
    </source>
</reference>
<keyword evidence="1" id="KW-0460">Magnesium</keyword>
<evidence type="ECO:0000256" key="2">
    <source>
        <dbReference type="SAM" id="MobiDB-lite"/>
    </source>
</evidence>
<feature type="binding site" evidence="1">
    <location>
        <position position="376"/>
    </location>
    <ligand>
        <name>Mg(2+)</name>
        <dbReference type="ChEBI" id="CHEBI:18420"/>
        <label>1</label>
    </ligand>
</feature>
<gene>
    <name evidence="3" type="ORF">DFJ64_2915</name>
</gene>
<dbReference type="EMBL" id="QTUC01000001">
    <property type="protein sequence ID" value="REF37471.1"/>
    <property type="molecule type" value="Genomic_DNA"/>
</dbReference>
<evidence type="ECO:0000313" key="4">
    <source>
        <dbReference type="Proteomes" id="UP000256485"/>
    </source>
</evidence>
<feature type="binding site" evidence="1">
    <location>
        <position position="379"/>
    </location>
    <ligand>
        <name>Mg(2+)</name>
        <dbReference type="ChEBI" id="CHEBI:18420"/>
        <label>1</label>
    </ligand>
</feature>
<keyword evidence="1" id="KW-0479">Metal-binding</keyword>
<dbReference type="OrthoDB" id="9814159at2"/>
<keyword evidence="4" id="KW-1185">Reference proteome</keyword>
<dbReference type="Pfam" id="PF03747">
    <property type="entry name" value="ADP_ribosyl_GH"/>
    <property type="match status" value="1"/>
</dbReference>
<dbReference type="SUPFAM" id="SSF101478">
    <property type="entry name" value="ADP-ribosylglycohydrolase"/>
    <property type="match status" value="1"/>
</dbReference>
<feature type="compositionally biased region" description="Basic and acidic residues" evidence="2">
    <location>
        <begin position="12"/>
        <end position="21"/>
    </location>
</feature>
<sequence length="456" mass="51084">MEPSDLPAVLDDELRQRREAGYDVSPVLDQLDRPPREVSPTRARALLDQLERLPRRPDWPYVEPSDREGIEAELPPASPPARPIGNAELRDRIEAAWLGRCAGNCLGKPVENGAFWTPERLRHYLELSGNYPIRDYIRRLDPMPEGFELNPCWTETTKGRVVAAPRDDDLDYTLLGLHLLETRGFDYTCADVAEEWLLRLPYHLTYTAERVTYRNLVNGVEPERAAVVDNPYREWIGAQIRGDVFGYVCAGRPRDAALLAYQDAVLSHRGNGIYGEMWAAALVAAAFTATTLRDAVEESLRHVPARSRLAEALRWAVEVYDSKVTWEEARARLDERYGHYHWVHTINNAVACVFGLLYAEDDYTNAIGLTVQAGLDTDSNGGTVGSVAGAFAGRGGIPRHWTSPFSDTLRSGLFGFDHSSIRDLAERTFALARTYACQRAQPVSRLDRGDSTSSRS</sequence>
<dbReference type="InterPro" id="IPR036705">
    <property type="entry name" value="Ribosyl_crysJ1_sf"/>
</dbReference>
<dbReference type="GO" id="GO:0016787">
    <property type="term" value="F:hydrolase activity"/>
    <property type="evidence" value="ECO:0007669"/>
    <property type="project" value="UniProtKB-KW"/>
</dbReference>
<evidence type="ECO:0000256" key="1">
    <source>
        <dbReference type="PIRSR" id="PIRSR605502-1"/>
    </source>
</evidence>
<organism evidence="3 4">
    <name type="scientific">Thermasporomyces composti</name>
    <dbReference type="NCBI Taxonomy" id="696763"/>
    <lineage>
        <taxon>Bacteria</taxon>
        <taxon>Bacillati</taxon>
        <taxon>Actinomycetota</taxon>
        <taxon>Actinomycetes</taxon>
        <taxon>Propionibacteriales</taxon>
        <taxon>Nocardioidaceae</taxon>
        <taxon>Thermasporomyces</taxon>
    </lineage>
</organism>
<feature type="region of interest" description="Disordered" evidence="2">
    <location>
        <begin position="1"/>
        <end position="42"/>
    </location>
</feature>
<feature type="compositionally biased region" description="Basic and acidic residues" evidence="2">
    <location>
        <begin position="57"/>
        <end position="70"/>
    </location>
</feature>
<proteinExistence type="predicted"/>
<dbReference type="AlphaFoldDB" id="A0A3D9VJF5"/>
<feature type="region of interest" description="Disordered" evidence="2">
    <location>
        <begin position="57"/>
        <end position="85"/>
    </location>
</feature>
<dbReference type="GO" id="GO:0046872">
    <property type="term" value="F:metal ion binding"/>
    <property type="evidence" value="ECO:0007669"/>
    <property type="project" value="UniProtKB-KW"/>
</dbReference>